<protein>
    <recommendedName>
        <fullName evidence="3">DUF155 domain-containing protein</fullName>
    </recommendedName>
</protein>
<dbReference type="PANTHER" id="PTHR16255">
    <property type="entry name" value="REQUIRED FOR MEIOTIC NUCLEAR DIVISION PROTEIN 1 HOMOLOG"/>
    <property type="match status" value="1"/>
</dbReference>
<reference evidence="4" key="1">
    <citation type="submission" date="2021-01" db="EMBL/GenBank/DDBJ databases">
        <authorList>
            <person name="Eckstrom K.M.E."/>
        </authorList>
    </citation>
    <scope>NUCLEOTIDE SEQUENCE</scope>
    <source>
        <strain evidence="4">UVCC 0001</strain>
    </source>
</reference>
<name>A0AAD9ILL6_PROWI</name>
<dbReference type="AlphaFoldDB" id="A0AAD9ILL6"/>
<comment type="caution">
    <text evidence="4">The sequence shown here is derived from an EMBL/GenBank/DDBJ whole genome shotgun (WGS) entry which is preliminary data.</text>
</comment>
<organism evidence="4 5">
    <name type="scientific">Prototheca wickerhamii</name>
    <dbReference type="NCBI Taxonomy" id="3111"/>
    <lineage>
        <taxon>Eukaryota</taxon>
        <taxon>Viridiplantae</taxon>
        <taxon>Chlorophyta</taxon>
        <taxon>core chlorophytes</taxon>
        <taxon>Trebouxiophyceae</taxon>
        <taxon>Chlorellales</taxon>
        <taxon>Chlorellaceae</taxon>
        <taxon>Prototheca</taxon>
    </lineage>
</organism>
<feature type="transmembrane region" description="Helical" evidence="2">
    <location>
        <begin position="324"/>
        <end position="347"/>
    </location>
</feature>
<evidence type="ECO:0000256" key="2">
    <source>
        <dbReference type="SAM" id="Phobius"/>
    </source>
</evidence>
<dbReference type="InterPro" id="IPR051624">
    <property type="entry name" value="RMD1/Sad1-interacting"/>
</dbReference>
<dbReference type="GO" id="GO:0005739">
    <property type="term" value="C:mitochondrion"/>
    <property type="evidence" value="ECO:0007669"/>
    <property type="project" value="UniProtKB-ARBA"/>
</dbReference>
<proteinExistence type="inferred from homology"/>
<evidence type="ECO:0000313" key="5">
    <source>
        <dbReference type="Proteomes" id="UP001255856"/>
    </source>
</evidence>
<dbReference type="InterPro" id="IPR003734">
    <property type="entry name" value="DUF155"/>
</dbReference>
<gene>
    <name evidence="4" type="ORF">QBZ16_000575</name>
</gene>
<keyword evidence="2" id="KW-0472">Membrane</keyword>
<keyword evidence="2" id="KW-0812">Transmembrane</keyword>
<dbReference type="PANTHER" id="PTHR16255:SF1">
    <property type="entry name" value="REQUIRED FOR MEIOTIC NUCLEAR DIVISION PROTEIN 1 HOMOLOG"/>
    <property type="match status" value="1"/>
</dbReference>
<evidence type="ECO:0000313" key="4">
    <source>
        <dbReference type="EMBL" id="KAK2080721.1"/>
    </source>
</evidence>
<evidence type="ECO:0000259" key="3">
    <source>
        <dbReference type="Pfam" id="PF02582"/>
    </source>
</evidence>
<comment type="similarity">
    <text evidence="1">Belongs to the RMD1/sif2 family.</text>
</comment>
<accession>A0AAD9ILL6</accession>
<evidence type="ECO:0000256" key="1">
    <source>
        <dbReference type="ARBA" id="ARBA00008306"/>
    </source>
</evidence>
<sequence length="373" mass="41089">MARAPKRLPSSASAARPLGRVVSLGPGWSQPLDLADALPPGDAADLPAPSPAHARLEVPHEFQGPGLSVRVRSYCVADGFDRQALQDAILKRNGTLRAYADVLCTQYHRGPRAQGAADIYFFDSGVVVFWGLDAEAERYLLSELVPPAASTGALAADRVERDRITVTFAALSSACIEDDVIRLHWRFVDEPTVKLAISFALAESTKLSVFEEDLRRLGRSLGYLPAMMASRGEVDLGERAVIQFIGQLFLQQRAVNLLTAILETPAALDEGEDQHRSLYRALVDYFEIVQRMTLLNDRFGVLHEMLDILRQHAYEKYYTGLENIVIWLVGICSFLAICQLLAVLLGWDPERHNRPAGAEALAWALNSLTGGRL</sequence>
<dbReference type="Pfam" id="PF02582">
    <property type="entry name" value="DUF155"/>
    <property type="match status" value="1"/>
</dbReference>
<dbReference type="Proteomes" id="UP001255856">
    <property type="component" value="Unassembled WGS sequence"/>
</dbReference>
<dbReference type="EMBL" id="JASFZW010000001">
    <property type="protein sequence ID" value="KAK2080721.1"/>
    <property type="molecule type" value="Genomic_DNA"/>
</dbReference>
<keyword evidence="5" id="KW-1185">Reference proteome</keyword>
<feature type="domain" description="DUF155" evidence="3">
    <location>
        <begin position="119"/>
        <end position="296"/>
    </location>
</feature>
<keyword evidence="2" id="KW-1133">Transmembrane helix</keyword>